<dbReference type="AlphaFoldDB" id="A0A1G4X0L8"/>
<reference evidence="2" key="1">
    <citation type="submission" date="2016-10" db="EMBL/GenBank/DDBJ databases">
        <authorList>
            <person name="Varghese N."/>
            <person name="Submissions S."/>
        </authorList>
    </citation>
    <scope>NUCLEOTIDE SEQUENCE [LARGE SCALE GENOMIC DNA]</scope>
    <source>
        <strain evidence="2">UNC267MFSha1.1M11</strain>
    </source>
</reference>
<evidence type="ECO:0000313" key="2">
    <source>
        <dbReference type="Proteomes" id="UP000199707"/>
    </source>
</evidence>
<gene>
    <name evidence="1" type="ORF">SAMN02799620_05913</name>
</gene>
<dbReference type="EMBL" id="FMUB01000017">
    <property type="protein sequence ID" value="SCX33323.1"/>
    <property type="molecule type" value="Genomic_DNA"/>
</dbReference>
<dbReference type="STRING" id="1502745.SAMN02799620_05913"/>
<name>A0A1G4X0L8_9MYCO</name>
<evidence type="ECO:0008006" key="3">
    <source>
        <dbReference type="Google" id="ProtNLM"/>
    </source>
</evidence>
<organism evidence="1 2">
    <name type="scientific">Mycolicibacterium fluoranthenivorans</name>
    <dbReference type="NCBI Taxonomy" id="258505"/>
    <lineage>
        <taxon>Bacteria</taxon>
        <taxon>Bacillati</taxon>
        <taxon>Actinomycetota</taxon>
        <taxon>Actinomycetes</taxon>
        <taxon>Mycobacteriales</taxon>
        <taxon>Mycobacteriaceae</taxon>
        <taxon>Mycolicibacterium</taxon>
    </lineage>
</organism>
<dbReference type="RefSeq" id="WP_090364169.1">
    <property type="nucleotide sequence ID" value="NZ_FMUB01000017.1"/>
</dbReference>
<accession>A0A1G4X0L8</accession>
<dbReference type="Proteomes" id="UP000199707">
    <property type="component" value="Unassembled WGS sequence"/>
</dbReference>
<evidence type="ECO:0000313" key="1">
    <source>
        <dbReference type="EMBL" id="SCX33323.1"/>
    </source>
</evidence>
<proteinExistence type="predicted"/>
<sequence>MGIQFDESAPVTIPGVGAVIGSEFAEVAVSIDDQANSPRLKLVDLRTGRVRLLDALELETIVWLPDERLNSLLDPSADRWRGDK</sequence>
<protein>
    <recommendedName>
        <fullName evidence="3">Dihydrodiol dehydrogenase</fullName>
    </recommendedName>
</protein>